<keyword evidence="2" id="KW-0732">Signal</keyword>
<dbReference type="EMBL" id="CP098502">
    <property type="protein sequence ID" value="UTI63380.1"/>
    <property type="molecule type" value="Genomic_DNA"/>
</dbReference>
<gene>
    <name evidence="3" type="ORF">NBH00_18760</name>
</gene>
<keyword evidence="4" id="KW-1185">Reference proteome</keyword>
<sequence>MRKSSLICVAAAAALVVPAGALAADVQTGVDAATSHTAKADSALIHALSLFKGGDVTRGTKAFTTSRKEMGLARSAAAQARHAASTPAARALAADAQAAVAEQQDTNIVKLATLLPRTHGTVQSQVAQAALTDTTGRDKAIAVLTAVALTAPAQAQAGLAHAVQALSTDRSGEITADAKALVSDAVTPANKQTLATAVKTDVAGQTTAADKLKELLGSASTPDAAKPGLTKAYDAVSAEHGTLADILSRFSDRMPASIRSFVTSIVTHARTDARTMHDDRPTPPTPPSHPTGKPGS</sequence>
<accession>A0ABY5DMZ1</accession>
<feature type="chain" id="PRO_5046643391" description="DUF4142 domain-containing protein" evidence="2">
    <location>
        <begin position="24"/>
        <end position="296"/>
    </location>
</feature>
<feature type="compositionally biased region" description="Basic and acidic residues" evidence="1">
    <location>
        <begin position="271"/>
        <end position="281"/>
    </location>
</feature>
<dbReference type="RefSeq" id="WP_254570105.1">
    <property type="nucleotide sequence ID" value="NZ_CP098502.1"/>
</dbReference>
<dbReference type="Proteomes" id="UP001056035">
    <property type="component" value="Chromosome"/>
</dbReference>
<evidence type="ECO:0000313" key="4">
    <source>
        <dbReference type="Proteomes" id="UP001056035"/>
    </source>
</evidence>
<feature type="signal peptide" evidence="2">
    <location>
        <begin position="1"/>
        <end position="23"/>
    </location>
</feature>
<name>A0ABY5DMZ1_9ACTN</name>
<feature type="region of interest" description="Disordered" evidence="1">
    <location>
        <begin position="271"/>
        <end position="296"/>
    </location>
</feature>
<protein>
    <recommendedName>
        <fullName evidence="5">DUF4142 domain-containing protein</fullName>
    </recommendedName>
</protein>
<evidence type="ECO:0008006" key="5">
    <source>
        <dbReference type="Google" id="ProtNLM"/>
    </source>
</evidence>
<evidence type="ECO:0000256" key="2">
    <source>
        <dbReference type="SAM" id="SignalP"/>
    </source>
</evidence>
<proteinExistence type="predicted"/>
<evidence type="ECO:0000313" key="3">
    <source>
        <dbReference type="EMBL" id="UTI63380.1"/>
    </source>
</evidence>
<reference evidence="3 4" key="1">
    <citation type="submission" date="2022-06" db="EMBL/GenBank/DDBJ databases">
        <title>Paraconexibacter antarcticus.</title>
        <authorList>
            <person name="Kim C.S."/>
        </authorList>
    </citation>
    <scope>NUCLEOTIDE SEQUENCE [LARGE SCALE GENOMIC DNA]</scope>
    <source>
        <strain evidence="3 4">02-257</strain>
    </source>
</reference>
<organism evidence="3 4">
    <name type="scientific">Paraconexibacter antarcticus</name>
    <dbReference type="NCBI Taxonomy" id="2949664"/>
    <lineage>
        <taxon>Bacteria</taxon>
        <taxon>Bacillati</taxon>
        <taxon>Actinomycetota</taxon>
        <taxon>Thermoleophilia</taxon>
        <taxon>Solirubrobacterales</taxon>
        <taxon>Paraconexibacteraceae</taxon>
        <taxon>Paraconexibacter</taxon>
    </lineage>
</organism>
<evidence type="ECO:0000256" key="1">
    <source>
        <dbReference type="SAM" id="MobiDB-lite"/>
    </source>
</evidence>